<proteinExistence type="predicted"/>
<evidence type="ECO:0000313" key="2">
    <source>
        <dbReference type="EMBL" id="AFC27569.1"/>
    </source>
</evidence>
<gene>
    <name evidence="2" type="ORF">PM3016_603</name>
</gene>
<protein>
    <submittedName>
        <fullName evidence="2">Uncharacterized protein</fullName>
    </submittedName>
</protein>
<dbReference type="EMBL" id="CP003235">
    <property type="protein sequence ID" value="AFC27569.1"/>
    <property type="molecule type" value="Genomic_DNA"/>
</dbReference>
<feature type="compositionally biased region" description="Low complexity" evidence="1">
    <location>
        <begin position="24"/>
        <end position="41"/>
    </location>
</feature>
<dbReference type="Proteomes" id="UP000007523">
    <property type="component" value="Chromosome"/>
</dbReference>
<evidence type="ECO:0000313" key="3">
    <source>
        <dbReference type="Proteomes" id="UP000007523"/>
    </source>
</evidence>
<name>H6NTA7_9BACL</name>
<keyword evidence="3" id="KW-1185">Reference proteome</keyword>
<evidence type="ECO:0000256" key="1">
    <source>
        <dbReference type="SAM" id="MobiDB-lite"/>
    </source>
</evidence>
<accession>H6NTA7</accession>
<reference evidence="2 3" key="1">
    <citation type="journal article" date="2012" name="J. Bacteriol.">
        <title>Complete Genome Sequence of Paenibacillus mucilaginosus 3016, a Bacterium Functional as Microbial Fertilizer.</title>
        <authorList>
            <person name="Ma M."/>
            <person name="Wang Z."/>
            <person name="Li L."/>
            <person name="Jiang X."/>
            <person name="Guan D."/>
            <person name="Cao F."/>
            <person name="Chen H."/>
            <person name="Wang X."/>
            <person name="Shen D."/>
            <person name="Du B."/>
            <person name="Li J."/>
        </authorList>
    </citation>
    <scope>NUCLEOTIDE SEQUENCE [LARGE SCALE GENOMIC DNA]</scope>
    <source>
        <strain evidence="2 3">3016</strain>
    </source>
</reference>
<feature type="compositionally biased region" description="Basic residues" evidence="1">
    <location>
        <begin position="9"/>
        <end position="23"/>
    </location>
</feature>
<sequence length="282" mass="29657">MRESPTRARSGRQRRSKGRRAGGRSRLGAQAPGCAAAGPAAVSQQQETVAAGYKPKEQEIRCLRIPALLVLQGSGCPSALGFSRDSARLRLGRPLRQRPLRGEHAVDGEVDIHAVQPLGAPGHALQREAKPLRDGPAAPVVDTGADLDPVQAEAAEGIIDHPAAGARHNAAALVGFRQPVADRRRPVQRTQPVMVDHAAQAPVREDPGRNAFAPGPPLAGMFDEGAGVFHGLGAVDPRHPLPQAAPVGVCKQEQFLGVSGLENFELHFAVNPVVEHASDLLG</sequence>
<dbReference type="STRING" id="1116391.PM3016_603"/>
<feature type="region of interest" description="Disordered" evidence="1">
    <location>
        <begin position="1"/>
        <end position="43"/>
    </location>
</feature>
<dbReference type="AlphaFoldDB" id="H6NTA7"/>
<dbReference type="HOGENOM" id="CLU_986385_0_0_9"/>
<dbReference type="KEGG" id="pmq:PM3016_603"/>
<organism evidence="2 3">
    <name type="scientific">Paenibacillus mucilaginosus 3016</name>
    <dbReference type="NCBI Taxonomy" id="1116391"/>
    <lineage>
        <taxon>Bacteria</taxon>
        <taxon>Bacillati</taxon>
        <taxon>Bacillota</taxon>
        <taxon>Bacilli</taxon>
        <taxon>Bacillales</taxon>
        <taxon>Paenibacillaceae</taxon>
        <taxon>Paenibacillus</taxon>
    </lineage>
</organism>